<evidence type="ECO:0000259" key="2">
    <source>
        <dbReference type="Pfam" id="PF23193"/>
    </source>
</evidence>
<feature type="domain" description="NOMO fifth transthyretin-like" evidence="3">
    <location>
        <begin position="268"/>
        <end position="349"/>
    </location>
</feature>
<comment type="caution">
    <text evidence="4">The sequence shown here is derived from an EMBL/GenBank/DDBJ whole genome shotgun (WGS) entry which is preliminary data.</text>
</comment>
<evidence type="ECO:0000313" key="4">
    <source>
        <dbReference type="EMBL" id="GFZ13809.1"/>
    </source>
</evidence>
<protein>
    <submittedName>
        <fullName evidence="4">Carbohydrate-binding-like fold</fullName>
    </submittedName>
</protein>
<evidence type="ECO:0000256" key="1">
    <source>
        <dbReference type="ARBA" id="ARBA00022729"/>
    </source>
</evidence>
<dbReference type="EMBL" id="BJWL01000023">
    <property type="protein sequence ID" value="GFZ13809.1"/>
    <property type="molecule type" value="Genomic_DNA"/>
</dbReference>
<organism evidence="4 5">
    <name type="scientific">Actinidia rufa</name>
    <dbReference type="NCBI Taxonomy" id="165716"/>
    <lineage>
        <taxon>Eukaryota</taxon>
        <taxon>Viridiplantae</taxon>
        <taxon>Streptophyta</taxon>
        <taxon>Embryophyta</taxon>
        <taxon>Tracheophyta</taxon>
        <taxon>Spermatophyta</taxon>
        <taxon>Magnoliopsida</taxon>
        <taxon>eudicotyledons</taxon>
        <taxon>Gunneridae</taxon>
        <taxon>Pentapetalae</taxon>
        <taxon>asterids</taxon>
        <taxon>Ericales</taxon>
        <taxon>Actinidiaceae</taxon>
        <taxon>Actinidia</taxon>
    </lineage>
</organism>
<dbReference type="Proteomes" id="UP000585474">
    <property type="component" value="Unassembled WGS sequence"/>
</dbReference>
<keyword evidence="5" id="KW-1185">Reference proteome</keyword>
<reference evidence="4 5" key="1">
    <citation type="submission" date="2019-07" db="EMBL/GenBank/DDBJ databases">
        <title>De Novo Assembly of kiwifruit Actinidia rufa.</title>
        <authorList>
            <person name="Sugita-Konishi S."/>
            <person name="Sato K."/>
            <person name="Mori E."/>
            <person name="Abe Y."/>
            <person name="Kisaki G."/>
            <person name="Hamano K."/>
            <person name="Suezawa K."/>
            <person name="Otani M."/>
            <person name="Fukuda T."/>
            <person name="Manabe T."/>
            <person name="Gomi K."/>
            <person name="Tabuchi M."/>
            <person name="Akimitsu K."/>
            <person name="Kataoka I."/>
        </authorList>
    </citation>
    <scope>NUCLEOTIDE SEQUENCE [LARGE SCALE GENOMIC DNA]</scope>
    <source>
        <strain evidence="5">cv. Fuchu</strain>
    </source>
</reference>
<evidence type="ECO:0000313" key="5">
    <source>
        <dbReference type="Proteomes" id="UP000585474"/>
    </source>
</evidence>
<dbReference type="AlphaFoldDB" id="A0A7J0GSL3"/>
<dbReference type="InterPro" id="IPR051417">
    <property type="entry name" value="SDr/BOS_complex"/>
</dbReference>
<dbReference type="GO" id="GO:0005789">
    <property type="term" value="C:endoplasmic reticulum membrane"/>
    <property type="evidence" value="ECO:0007669"/>
    <property type="project" value="TreeGrafter"/>
</dbReference>
<dbReference type="InterPro" id="IPR056189">
    <property type="entry name" value="NOMO_3rd"/>
</dbReference>
<dbReference type="PANTHER" id="PTHR23303">
    <property type="entry name" value="CARBOXYPEPTIDASE REGULATORY REGION-CONTAINING"/>
    <property type="match status" value="1"/>
</dbReference>
<evidence type="ECO:0000259" key="3">
    <source>
        <dbReference type="Pfam" id="PF23194"/>
    </source>
</evidence>
<dbReference type="InterPro" id="IPR056190">
    <property type="entry name" value="NOMO_5th"/>
</dbReference>
<sequence length="461" mass="50114">MREKFVNQVLAIRRSMAFKDYLLAFFLVIIATTTHVTADLIQGCGGFVEVELRTLDGLVKDRTRCAPMSVIPSKASKAVNQAGDGLSLGKYKKRASRPDLNVEVRGSVEVELGFGNVLVDDIFFVPGYEIRGSVVAQGSGNAPGQRTALCHAISDAEGMFTFKSIHCGVYELIPYYKGENTVFDVSPPSMSVSVEHDHATVAPKFQVTGFSVGGRVVDGNGVGVDGVTSSRYTIEAKEEHYKFDRLKDFMVLPNMASVADIKAVSYDLCGIVLMVSSGYKAKIALTHVPENVKPQVKQTDEGGNFCFEVPPGEYRLSALAAKPDIAPGLLFLPPHVDVLVNSPVLNVEFHQAQVNVLGAVTCKEKCGSSVFVTLASLGAKISIDFNFIVKHTSLEEVSGEDQWCWEQRFIDVAVGMEDIKGIAFVHKGYRVNVISTHDVDAHMTQPDGSHVDLKLKVISVH</sequence>
<accession>A0A7J0GSL3</accession>
<keyword evidence="1" id="KW-0732">Signal</keyword>
<dbReference type="Pfam" id="PF23194">
    <property type="entry name" value="NOMO_5th"/>
    <property type="match status" value="1"/>
</dbReference>
<dbReference type="OrthoDB" id="10263633at2759"/>
<gene>
    <name evidence="4" type="ORF">Acr_23g0021940</name>
</gene>
<proteinExistence type="predicted"/>
<feature type="domain" description="NOMO third transthyretin-like" evidence="2">
    <location>
        <begin position="147"/>
        <end position="208"/>
    </location>
</feature>
<dbReference type="Pfam" id="PF23193">
    <property type="entry name" value="NOMO_3rd"/>
    <property type="match status" value="1"/>
</dbReference>
<name>A0A7J0GSL3_9ERIC</name>
<dbReference type="PANTHER" id="PTHR23303:SF14">
    <property type="entry name" value="BOS COMPLEX SUBUNIT NOMO1-RELATED"/>
    <property type="match status" value="1"/>
</dbReference>